<gene>
    <name evidence="2" type="ORF">D7Z26_16720</name>
</gene>
<dbReference type="OrthoDB" id="3216107at2"/>
<dbReference type="InterPro" id="IPR053144">
    <property type="entry name" value="Acetyltransferase_Butenolide"/>
</dbReference>
<protein>
    <submittedName>
        <fullName evidence="2">N-acetyltransferase</fullName>
    </submittedName>
</protein>
<dbReference type="PANTHER" id="PTHR43233:SF1">
    <property type="entry name" value="FAMILY N-ACETYLTRANSFERASE, PUTATIVE (AFU_ORTHOLOGUE AFUA_6G03350)-RELATED"/>
    <property type="match status" value="1"/>
</dbReference>
<dbReference type="Proteomes" id="UP000282076">
    <property type="component" value="Unassembled WGS sequence"/>
</dbReference>
<dbReference type="PANTHER" id="PTHR43233">
    <property type="entry name" value="FAMILY N-ACETYLTRANSFERASE, PUTATIVE (AFU_ORTHOLOGUE AFUA_6G03350)-RELATED"/>
    <property type="match status" value="1"/>
</dbReference>
<dbReference type="EMBL" id="RBZM01000007">
    <property type="protein sequence ID" value="RKP51434.1"/>
    <property type="molecule type" value="Genomic_DNA"/>
</dbReference>
<dbReference type="Pfam" id="PF13508">
    <property type="entry name" value="Acetyltransf_7"/>
    <property type="match status" value="1"/>
</dbReference>
<dbReference type="PROSITE" id="PS51186">
    <property type="entry name" value="GNAT"/>
    <property type="match status" value="1"/>
</dbReference>
<dbReference type="InterPro" id="IPR016181">
    <property type="entry name" value="Acyl_CoA_acyltransferase"/>
</dbReference>
<dbReference type="SUPFAM" id="SSF55729">
    <property type="entry name" value="Acyl-CoA N-acyltransferases (Nat)"/>
    <property type="match status" value="1"/>
</dbReference>
<keyword evidence="3" id="KW-1185">Reference proteome</keyword>
<comment type="caution">
    <text evidence="2">The sequence shown here is derived from an EMBL/GenBank/DDBJ whole genome shotgun (WGS) entry which is preliminary data.</text>
</comment>
<reference evidence="2 3" key="1">
    <citation type="submission" date="2018-10" db="EMBL/GenBank/DDBJ databases">
        <title>Cohnella sp. M2MS4P-1, whole genome shotgun sequence.</title>
        <authorList>
            <person name="Tuo L."/>
        </authorList>
    </citation>
    <scope>NUCLEOTIDE SEQUENCE [LARGE SCALE GENOMIC DNA]</scope>
    <source>
        <strain evidence="2 3">M2MS4P-1</strain>
    </source>
</reference>
<proteinExistence type="predicted"/>
<keyword evidence="2" id="KW-0808">Transferase</keyword>
<organism evidence="2 3">
    <name type="scientific">Cohnella endophytica</name>
    <dbReference type="NCBI Taxonomy" id="2419778"/>
    <lineage>
        <taxon>Bacteria</taxon>
        <taxon>Bacillati</taxon>
        <taxon>Bacillota</taxon>
        <taxon>Bacilli</taxon>
        <taxon>Bacillales</taxon>
        <taxon>Paenibacillaceae</taxon>
        <taxon>Cohnella</taxon>
    </lineage>
</organism>
<dbReference type="AlphaFoldDB" id="A0A494XTI6"/>
<evidence type="ECO:0000313" key="2">
    <source>
        <dbReference type="EMBL" id="RKP51434.1"/>
    </source>
</evidence>
<dbReference type="InterPro" id="IPR000182">
    <property type="entry name" value="GNAT_dom"/>
</dbReference>
<evidence type="ECO:0000259" key="1">
    <source>
        <dbReference type="PROSITE" id="PS51186"/>
    </source>
</evidence>
<dbReference type="Gene3D" id="3.40.630.30">
    <property type="match status" value="1"/>
</dbReference>
<dbReference type="GO" id="GO:0016747">
    <property type="term" value="F:acyltransferase activity, transferring groups other than amino-acyl groups"/>
    <property type="evidence" value="ECO:0007669"/>
    <property type="project" value="InterPro"/>
</dbReference>
<accession>A0A494XTI6</accession>
<name>A0A494XTI6_9BACL</name>
<evidence type="ECO:0000313" key="3">
    <source>
        <dbReference type="Proteomes" id="UP000282076"/>
    </source>
</evidence>
<dbReference type="RefSeq" id="WP_120978132.1">
    <property type="nucleotide sequence ID" value="NZ_RBZM01000007.1"/>
</dbReference>
<sequence length="138" mass="15800">MEWIHDYLPYRISDNAEELQSDLILALLKGSYWAAERSEETITTSWKQSLCLGVYSAAGLQVGFMRVVTDGATFSWLCDVIVDADHRGKGLGKWMMAVLVDHPRIRHTSIYLGTRDAHGLYEKYGFVRQEMMVRRAAR</sequence>
<feature type="domain" description="N-acetyltransferase" evidence="1">
    <location>
        <begin position="10"/>
        <end position="138"/>
    </location>
</feature>
<dbReference type="CDD" id="cd04301">
    <property type="entry name" value="NAT_SF"/>
    <property type="match status" value="1"/>
</dbReference>